<evidence type="ECO:0008006" key="3">
    <source>
        <dbReference type="Google" id="ProtNLM"/>
    </source>
</evidence>
<organism evidence="1 2">
    <name type="scientific">Mesocricetibacter intestinalis</name>
    <dbReference type="NCBI Taxonomy" id="1521930"/>
    <lineage>
        <taxon>Bacteria</taxon>
        <taxon>Pseudomonadati</taxon>
        <taxon>Pseudomonadota</taxon>
        <taxon>Gammaproteobacteria</taxon>
        <taxon>Pasteurellales</taxon>
        <taxon>Pasteurellaceae</taxon>
        <taxon>Mesocricetibacter</taxon>
    </lineage>
</organism>
<evidence type="ECO:0000313" key="1">
    <source>
        <dbReference type="EMBL" id="TDQ59414.1"/>
    </source>
</evidence>
<reference evidence="1 2" key="1">
    <citation type="submission" date="2019-03" db="EMBL/GenBank/DDBJ databases">
        <title>Genomic Encyclopedia of Type Strains, Phase IV (KMG-IV): sequencing the most valuable type-strain genomes for metagenomic binning, comparative biology and taxonomic classification.</title>
        <authorList>
            <person name="Goeker M."/>
        </authorList>
    </citation>
    <scope>NUCLEOTIDE SEQUENCE [LARGE SCALE GENOMIC DNA]</scope>
    <source>
        <strain evidence="1 2">DSM 28403</strain>
    </source>
</reference>
<accession>A0A4R6VC06</accession>
<dbReference type="AlphaFoldDB" id="A0A4R6VC06"/>
<proteinExistence type="predicted"/>
<dbReference type="Proteomes" id="UP000295657">
    <property type="component" value="Unassembled WGS sequence"/>
</dbReference>
<dbReference type="OrthoDB" id="2583024at2"/>
<gene>
    <name evidence="1" type="ORF">EDC45_0061</name>
</gene>
<evidence type="ECO:0000313" key="2">
    <source>
        <dbReference type="Proteomes" id="UP000295657"/>
    </source>
</evidence>
<name>A0A4R6VC06_9PAST</name>
<comment type="caution">
    <text evidence="1">The sequence shown here is derived from an EMBL/GenBank/DDBJ whole genome shotgun (WGS) entry which is preliminary data.</text>
</comment>
<sequence length="156" mass="17527">MGKKTLLKITALFSLNGPVYLGCLLLLLAVPSMADNRLDFEQLYGKFSVTGLEFSNKVKTMAGKQVVMRGFMAPPLKAESQFFVLTKTPMALCPFCSSDADWPEDILVVYLQERQTFVQYNAAIEVEGRLEYGSWTDPETGFVSQLRLRNAVFRPL</sequence>
<protein>
    <recommendedName>
        <fullName evidence="3">DUF3299 domain-containing protein</fullName>
    </recommendedName>
</protein>
<dbReference type="RefSeq" id="WP_133542319.1">
    <property type="nucleotide sequence ID" value="NZ_SNYQ01000001.1"/>
</dbReference>
<dbReference type="EMBL" id="SNYQ01000001">
    <property type="protein sequence ID" value="TDQ59414.1"/>
    <property type="molecule type" value="Genomic_DNA"/>
</dbReference>
<keyword evidence="2" id="KW-1185">Reference proteome</keyword>